<dbReference type="RefSeq" id="WP_041844629.1">
    <property type="nucleotide sequence ID" value="NZ_CP023704.1"/>
</dbReference>
<evidence type="ECO:0000313" key="1">
    <source>
        <dbReference type="EMBL" id="KIO73793.1"/>
    </source>
</evidence>
<accession>A0A0D0FRQ2</accession>
<name>A0A0D0FRQ2_9BACI</name>
<dbReference type="EMBL" id="JXLU01000021">
    <property type="protein sequence ID" value="KIO73793.1"/>
    <property type="molecule type" value="Genomic_DNA"/>
</dbReference>
<proteinExistence type="predicted"/>
<evidence type="ECO:0000313" key="2">
    <source>
        <dbReference type="Proteomes" id="UP000032076"/>
    </source>
</evidence>
<dbReference type="Proteomes" id="UP000032076">
    <property type="component" value="Unassembled WGS sequence"/>
</dbReference>
<comment type="caution">
    <text evidence="1">The sequence shown here is derived from an EMBL/GenBank/DDBJ whole genome shotgun (WGS) entry which is preliminary data.</text>
</comment>
<sequence>MTLFNAEVKIRGNRPLLFNNFTIDSIPLVKREKEGVAGNNPEEWRKSYKVTKEGQLYLTSDYIFSCIRAGAKHTPYGRGTMEPVVSATLQVITDKVLLNRFVYDENELTKDSTEEVYIDVRPVSRRGVKNIRYRLATSVGWETKFNIIWDNSLISRNQMESICIDAGAFAGLGDGRKIGYGRFEVMDFNVWEEKLNA</sequence>
<organism evidence="1 2">
    <name type="scientific">Caldibacillus thermoamylovorans</name>
    <dbReference type="NCBI Taxonomy" id="35841"/>
    <lineage>
        <taxon>Bacteria</taxon>
        <taxon>Bacillati</taxon>
        <taxon>Bacillota</taxon>
        <taxon>Bacilli</taxon>
        <taxon>Bacillales</taxon>
        <taxon>Bacillaceae</taxon>
        <taxon>Caldibacillus</taxon>
    </lineage>
</organism>
<dbReference type="KEGG" id="bthv:CQJ30_10880"/>
<gene>
    <name evidence="1" type="ORF">B4167_1855</name>
</gene>
<protein>
    <submittedName>
        <fullName evidence="1">Uncharacterized protein</fullName>
    </submittedName>
</protein>
<dbReference type="AlphaFoldDB" id="A0A0D0FRQ2"/>
<dbReference type="OrthoDB" id="489583at2"/>
<reference evidence="1 2" key="1">
    <citation type="submission" date="2015-01" db="EMBL/GenBank/DDBJ databases">
        <title>Draft Genome Sequences of Four Bacillus thermoamylovorans Strains, Isolated From Food Products.</title>
        <authorList>
            <person name="Krawcyk A.O."/>
            <person name="Berendsen E.M."/>
            <person name="Eijlander R.T."/>
            <person name="de Jong A."/>
            <person name="Wells-Bennik M."/>
            <person name="Kuipers O.P."/>
        </authorList>
    </citation>
    <scope>NUCLEOTIDE SEQUENCE [LARGE SCALE GENOMIC DNA]</scope>
    <source>
        <strain evidence="1 2">B4167</strain>
    </source>
</reference>